<feature type="domain" description="Methylguanine DNA methyltransferase ribonuclease-like" evidence="10">
    <location>
        <begin position="63"/>
        <end position="138"/>
    </location>
</feature>
<evidence type="ECO:0000259" key="10">
    <source>
        <dbReference type="Pfam" id="PF02870"/>
    </source>
</evidence>
<feature type="active site" description="Nucleophile; methyl group acceptor" evidence="8">
    <location>
        <position position="196"/>
    </location>
</feature>
<proteinExistence type="inferred from homology"/>
<organism evidence="11 12">
    <name type="scientific">Kitasatospora nipponensis</name>
    <dbReference type="NCBI Taxonomy" id="258049"/>
    <lineage>
        <taxon>Bacteria</taxon>
        <taxon>Bacillati</taxon>
        <taxon>Actinomycetota</taxon>
        <taxon>Actinomycetes</taxon>
        <taxon>Kitasatosporales</taxon>
        <taxon>Streptomycetaceae</taxon>
        <taxon>Kitasatospora</taxon>
    </lineage>
</organism>
<evidence type="ECO:0000256" key="4">
    <source>
        <dbReference type="ARBA" id="ARBA00022679"/>
    </source>
</evidence>
<dbReference type="PROSITE" id="PS00374">
    <property type="entry name" value="MGMT"/>
    <property type="match status" value="1"/>
</dbReference>
<name>A0ABP4GHY0_9ACTN</name>
<comment type="caution">
    <text evidence="11">The sequence shown here is derived from an EMBL/GenBank/DDBJ whole genome shotgun (WGS) entry which is preliminary data.</text>
</comment>
<comment type="function">
    <text evidence="8">Involved in the cellular defense against the biological effects of O6-methylguanine (O6-MeG) and O4-methylthymine (O4-MeT) in DNA. Repairs the methylated nucleobase in DNA by stoichiometrically transferring the methyl group to a cysteine residue in the enzyme. This is a suicide reaction: the enzyme is irreversibly inactivated.</text>
</comment>
<keyword evidence="12" id="KW-1185">Reference proteome</keyword>
<protein>
    <recommendedName>
        <fullName evidence="8">Methylated-DNA--protein-cysteine methyltransferase</fullName>
        <ecNumber evidence="8">2.1.1.63</ecNumber>
    </recommendedName>
    <alternativeName>
        <fullName evidence="8">6-O-methylguanine-DNA methyltransferase</fullName>
        <shortName evidence="8">MGMT</shortName>
    </alternativeName>
    <alternativeName>
        <fullName evidence="8">O-6-methylguanine-DNA-alkyltransferase</fullName>
    </alternativeName>
</protein>
<reference evidence="12" key="1">
    <citation type="journal article" date="2019" name="Int. J. Syst. Evol. Microbiol.">
        <title>The Global Catalogue of Microorganisms (GCM) 10K type strain sequencing project: providing services to taxonomists for standard genome sequencing and annotation.</title>
        <authorList>
            <consortium name="The Broad Institute Genomics Platform"/>
            <consortium name="The Broad Institute Genome Sequencing Center for Infectious Disease"/>
            <person name="Wu L."/>
            <person name="Ma J."/>
        </authorList>
    </citation>
    <scope>NUCLEOTIDE SEQUENCE [LARGE SCALE GENOMIC DNA]</scope>
    <source>
        <strain evidence="12">JCM 13004</strain>
    </source>
</reference>
<evidence type="ECO:0000256" key="3">
    <source>
        <dbReference type="ARBA" id="ARBA00022603"/>
    </source>
</evidence>
<keyword evidence="4 8" id="KW-0808">Transferase</keyword>
<dbReference type="PANTHER" id="PTHR10815">
    <property type="entry name" value="METHYLATED-DNA--PROTEIN-CYSTEINE METHYLTRANSFERASE"/>
    <property type="match status" value="1"/>
</dbReference>
<comment type="catalytic activity">
    <reaction evidence="1 8">
        <text>a 4-O-methyl-thymidine in DNA + L-cysteinyl-[protein] = a thymidine in DNA + S-methyl-L-cysteinyl-[protein]</text>
        <dbReference type="Rhea" id="RHEA:53428"/>
        <dbReference type="Rhea" id="RHEA-COMP:10131"/>
        <dbReference type="Rhea" id="RHEA-COMP:10132"/>
        <dbReference type="Rhea" id="RHEA-COMP:13555"/>
        <dbReference type="Rhea" id="RHEA-COMP:13556"/>
        <dbReference type="ChEBI" id="CHEBI:29950"/>
        <dbReference type="ChEBI" id="CHEBI:82612"/>
        <dbReference type="ChEBI" id="CHEBI:137386"/>
        <dbReference type="ChEBI" id="CHEBI:137387"/>
        <dbReference type="EC" id="2.1.1.63"/>
    </reaction>
</comment>
<comment type="subcellular location">
    <subcellularLocation>
        <location evidence="8">Cytoplasm</location>
    </subcellularLocation>
</comment>
<comment type="similarity">
    <text evidence="8">Belongs to the MGMT family.</text>
</comment>
<dbReference type="Proteomes" id="UP001500037">
    <property type="component" value="Unassembled WGS sequence"/>
</dbReference>
<sequence>MTSTSTSTGATRGSDGEDVREADASLLAALAGGGDGAEEARAMARLHARLADAARDAGVLDVAYRTLDSPVGSLLLAATERGLVRIAFAVQDHDAVLQVLSDTVSARILRAPGRLDESARQLEEYFAGRRRRFELPLDHRLSREGFRRDVLTHLPEIGYGRTESYAEVAAAAGSPRAVRAVGTACAGNPLPLVVPCHRVVRSDGSPGQYAGGAQAKRLLLDLEAAAGRP</sequence>
<dbReference type="Pfam" id="PF01035">
    <property type="entry name" value="DNA_binding_1"/>
    <property type="match status" value="1"/>
</dbReference>
<evidence type="ECO:0000256" key="5">
    <source>
        <dbReference type="ARBA" id="ARBA00022763"/>
    </source>
</evidence>
<dbReference type="SUPFAM" id="SSF53155">
    <property type="entry name" value="Methylated DNA-protein cysteine methyltransferase domain"/>
    <property type="match status" value="1"/>
</dbReference>
<comment type="catalytic activity">
    <reaction evidence="7 8">
        <text>a 6-O-methyl-2'-deoxyguanosine in DNA + L-cysteinyl-[protein] = S-methyl-L-cysteinyl-[protein] + a 2'-deoxyguanosine in DNA</text>
        <dbReference type="Rhea" id="RHEA:24000"/>
        <dbReference type="Rhea" id="RHEA-COMP:10131"/>
        <dbReference type="Rhea" id="RHEA-COMP:10132"/>
        <dbReference type="Rhea" id="RHEA-COMP:11367"/>
        <dbReference type="Rhea" id="RHEA-COMP:11368"/>
        <dbReference type="ChEBI" id="CHEBI:29950"/>
        <dbReference type="ChEBI" id="CHEBI:82612"/>
        <dbReference type="ChEBI" id="CHEBI:85445"/>
        <dbReference type="ChEBI" id="CHEBI:85448"/>
        <dbReference type="EC" id="2.1.1.63"/>
    </reaction>
</comment>
<evidence type="ECO:0000256" key="7">
    <source>
        <dbReference type="ARBA" id="ARBA00049348"/>
    </source>
</evidence>
<dbReference type="InterPro" id="IPR008332">
    <property type="entry name" value="MethylG_MeTrfase_N"/>
</dbReference>
<dbReference type="InterPro" id="IPR036631">
    <property type="entry name" value="MGMT_N_sf"/>
</dbReference>
<dbReference type="EMBL" id="BAAALF010000016">
    <property type="protein sequence ID" value="GAA1225495.1"/>
    <property type="molecule type" value="Genomic_DNA"/>
</dbReference>
<dbReference type="Gene3D" id="3.30.160.70">
    <property type="entry name" value="Methylated DNA-protein cysteine methyltransferase domain"/>
    <property type="match status" value="1"/>
</dbReference>
<evidence type="ECO:0000256" key="6">
    <source>
        <dbReference type="ARBA" id="ARBA00023204"/>
    </source>
</evidence>
<dbReference type="InterPro" id="IPR036388">
    <property type="entry name" value="WH-like_DNA-bd_sf"/>
</dbReference>
<dbReference type="InterPro" id="IPR014048">
    <property type="entry name" value="MethylDNA_cys_MeTrfase_DNA-bd"/>
</dbReference>
<dbReference type="Pfam" id="PF02870">
    <property type="entry name" value="Methyltransf_1N"/>
    <property type="match status" value="1"/>
</dbReference>
<evidence type="ECO:0000256" key="2">
    <source>
        <dbReference type="ARBA" id="ARBA00022490"/>
    </source>
</evidence>
<dbReference type="HAMAP" id="MF_00772">
    <property type="entry name" value="OGT"/>
    <property type="match status" value="1"/>
</dbReference>
<dbReference type="EC" id="2.1.1.63" evidence="8"/>
<accession>A0ABP4GHY0</accession>
<comment type="miscellaneous">
    <text evidence="8">This enzyme catalyzes only one turnover and therefore is not strictly catalytic. According to one definition, an enzyme is a biocatalyst that acts repeatedly and over many reaction cycles.</text>
</comment>
<dbReference type="InterPro" id="IPR023546">
    <property type="entry name" value="MGMT"/>
</dbReference>
<evidence type="ECO:0000313" key="11">
    <source>
        <dbReference type="EMBL" id="GAA1225495.1"/>
    </source>
</evidence>
<dbReference type="PANTHER" id="PTHR10815:SF5">
    <property type="entry name" value="METHYLATED-DNA--PROTEIN-CYSTEINE METHYLTRANSFERASE"/>
    <property type="match status" value="1"/>
</dbReference>
<keyword evidence="6 8" id="KW-0234">DNA repair</keyword>
<keyword evidence="2 8" id="KW-0963">Cytoplasm</keyword>
<dbReference type="CDD" id="cd06445">
    <property type="entry name" value="ATase"/>
    <property type="match status" value="1"/>
</dbReference>
<keyword evidence="3 8" id="KW-0489">Methyltransferase</keyword>
<dbReference type="RefSeq" id="WP_344440428.1">
    <property type="nucleotide sequence ID" value="NZ_BAAALF010000016.1"/>
</dbReference>
<dbReference type="Gene3D" id="1.10.10.10">
    <property type="entry name" value="Winged helix-like DNA-binding domain superfamily/Winged helix DNA-binding domain"/>
    <property type="match status" value="1"/>
</dbReference>
<dbReference type="SUPFAM" id="SSF46767">
    <property type="entry name" value="Methylated DNA-protein cysteine methyltransferase, C-terminal domain"/>
    <property type="match status" value="1"/>
</dbReference>
<dbReference type="InterPro" id="IPR001497">
    <property type="entry name" value="MethylDNA_cys_MeTrfase_AS"/>
</dbReference>
<dbReference type="NCBIfam" id="TIGR00589">
    <property type="entry name" value="ogt"/>
    <property type="match status" value="1"/>
</dbReference>
<feature type="domain" description="Methylated-DNA-[protein]-cysteine S-methyltransferase DNA binding" evidence="9">
    <location>
        <begin position="146"/>
        <end position="224"/>
    </location>
</feature>
<evidence type="ECO:0000256" key="1">
    <source>
        <dbReference type="ARBA" id="ARBA00001286"/>
    </source>
</evidence>
<evidence type="ECO:0000256" key="8">
    <source>
        <dbReference type="HAMAP-Rule" id="MF_00772"/>
    </source>
</evidence>
<evidence type="ECO:0000313" key="12">
    <source>
        <dbReference type="Proteomes" id="UP001500037"/>
    </source>
</evidence>
<dbReference type="InterPro" id="IPR036217">
    <property type="entry name" value="MethylDNA_cys_MeTrfase_DNAb"/>
</dbReference>
<gene>
    <name evidence="11" type="ORF">GCM10009665_14880</name>
</gene>
<keyword evidence="5 8" id="KW-0227">DNA damage</keyword>
<evidence type="ECO:0000259" key="9">
    <source>
        <dbReference type="Pfam" id="PF01035"/>
    </source>
</evidence>